<sequence length="158" mass="17730">MKILVVFFSASGITREVAHTLAKAAQADIYELVPQNPYNKADLDWTNEQSRTSLEMRDKASRPKIANNIDISGYEVIFLGFPIWWYTAPHIVNTFLESQDFSAKIIVPFCTSGGSDLSNAPRDLQKSCPHAVFKEGKKFNFGTSRASIAKWIESLNLK</sequence>
<dbReference type="Proteomes" id="UP000192902">
    <property type="component" value="Chromosome"/>
</dbReference>
<name>A0A1W6BZA8_9BACT</name>
<dbReference type="NCBIfam" id="NF005501">
    <property type="entry name" value="PRK07116.1"/>
    <property type="match status" value="1"/>
</dbReference>
<reference evidence="2 3" key="1">
    <citation type="submission" date="2017-04" db="EMBL/GenBank/DDBJ databases">
        <title>Complete genome sequence of the Campylobacter cuniculorum type strain LMG24588.</title>
        <authorList>
            <person name="Miller W.G."/>
            <person name="Yee E."/>
            <person name="Revez J."/>
            <person name="Bono J.L."/>
            <person name="Rossi M."/>
        </authorList>
    </citation>
    <scope>NUCLEOTIDE SEQUENCE [LARGE SCALE GENOMIC DNA]</scope>
    <source>
        <strain evidence="2 3">LMG 24588</strain>
    </source>
</reference>
<dbReference type="AlphaFoldDB" id="A0A1W6BZA8"/>
<dbReference type="RefSeq" id="WP_027304885.1">
    <property type="nucleotide sequence ID" value="NZ_CP020867.1"/>
</dbReference>
<dbReference type="SUPFAM" id="SSF52218">
    <property type="entry name" value="Flavoproteins"/>
    <property type="match status" value="1"/>
</dbReference>
<gene>
    <name evidence="2" type="ORF">CCUN_1877</name>
</gene>
<dbReference type="eggNOG" id="COG0716">
    <property type="taxonomic scope" value="Bacteria"/>
</dbReference>
<evidence type="ECO:0000313" key="3">
    <source>
        <dbReference type="Proteomes" id="UP000192902"/>
    </source>
</evidence>
<evidence type="ECO:0000259" key="1">
    <source>
        <dbReference type="Pfam" id="PF12682"/>
    </source>
</evidence>
<accession>A0A1W6BZA8</accession>
<protein>
    <submittedName>
        <fullName evidence="2">Flavodoxin domain protein</fullName>
    </submittedName>
</protein>
<proteinExistence type="predicted"/>
<dbReference type="OrthoDB" id="9806505at2"/>
<dbReference type="KEGG" id="ccun:CCUN_1877"/>
<dbReference type="InterPro" id="IPR008254">
    <property type="entry name" value="Flavodoxin/NO_synth"/>
</dbReference>
<evidence type="ECO:0000313" key="2">
    <source>
        <dbReference type="EMBL" id="ARJ57439.1"/>
    </source>
</evidence>
<organism evidence="2 3">
    <name type="scientific">Campylobacter cuniculorum DSM 23162 = LMG 24588</name>
    <dbReference type="NCBI Taxonomy" id="1121267"/>
    <lineage>
        <taxon>Bacteria</taxon>
        <taxon>Pseudomonadati</taxon>
        <taxon>Campylobacterota</taxon>
        <taxon>Epsilonproteobacteria</taxon>
        <taxon>Campylobacterales</taxon>
        <taxon>Campylobacteraceae</taxon>
        <taxon>Campylobacter</taxon>
    </lineage>
</organism>
<dbReference type="GO" id="GO:0010181">
    <property type="term" value="F:FMN binding"/>
    <property type="evidence" value="ECO:0007669"/>
    <property type="project" value="InterPro"/>
</dbReference>
<dbReference type="EMBL" id="CP020867">
    <property type="protein sequence ID" value="ARJ57439.1"/>
    <property type="molecule type" value="Genomic_DNA"/>
</dbReference>
<dbReference type="PANTHER" id="PTHR39201:SF1">
    <property type="entry name" value="FLAVODOXIN-LIKE DOMAIN-CONTAINING PROTEIN"/>
    <property type="match status" value="1"/>
</dbReference>
<dbReference type="STRING" id="1121267.CCUN_1877"/>
<dbReference type="InterPro" id="IPR029039">
    <property type="entry name" value="Flavoprotein-like_sf"/>
</dbReference>
<dbReference type="Pfam" id="PF12682">
    <property type="entry name" value="Flavodoxin_4"/>
    <property type="match status" value="1"/>
</dbReference>
<dbReference type="Gene3D" id="3.40.50.360">
    <property type="match status" value="1"/>
</dbReference>
<dbReference type="PANTHER" id="PTHR39201">
    <property type="entry name" value="EXPORTED PROTEIN-RELATED"/>
    <property type="match status" value="1"/>
</dbReference>
<feature type="domain" description="Flavodoxin-like" evidence="1">
    <location>
        <begin position="2"/>
        <end position="154"/>
    </location>
</feature>